<feature type="domain" description="NADH:flavin oxidoreductase/NADH oxidase N-terminal" evidence="4">
    <location>
        <begin position="3"/>
        <end position="339"/>
    </location>
</feature>
<name>F9Y651_KETVW</name>
<dbReference type="AlphaFoldDB" id="F9Y651"/>
<keyword evidence="3" id="KW-0560">Oxidoreductase</keyword>
<dbReference type="HOGENOM" id="CLU_012153_0_1_5"/>
<evidence type="ECO:0000313" key="5">
    <source>
        <dbReference type="EMBL" id="AEM42048.1"/>
    </source>
</evidence>
<evidence type="ECO:0000256" key="3">
    <source>
        <dbReference type="ARBA" id="ARBA00023002"/>
    </source>
</evidence>
<dbReference type="GO" id="GO:0010181">
    <property type="term" value="F:FMN binding"/>
    <property type="evidence" value="ECO:0007669"/>
    <property type="project" value="InterPro"/>
</dbReference>
<dbReference type="SUPFAM" id="SSF51395">
    <property type="entry name" value="FMN-linked oxidoreductases"/>
    <property type="match status" value="1"/>
</dbReference>
<proteinExistence type="inferred from homology"/>
<dbReference type="InterPro" id="IPR045247">
    <property type="entry name" value="Oye-like"/>
</dbReference>
<evidence type="ECO:0000256" key="2">
    <source>
        <dbReference type="ARBA" id="ARBA00005979"/>
    </source>
</evidence>
<evidence type="ECO:0000256" key="1">
    <source>
        <dbReference type="ARBA" id="ARBA00001917"/>
    </source>
</evidence>
<dbReference type="FunFam" id="3.20.20.70:FF:000059">
    <property type="entry name" value="N-ethylmaleimide reductase, FMN-linked"/>
    <property type="match status" value="1"/>
</dbReference>
<gene>
    <name evidence="5" type="primary">morB</name>
    <name evidence="5" type="ordered locus">KVU_2209</name>
</gene>
<sequence>MTDLFGSYQLGKLVLKNRAAMAPMTRARAPQNVPAPEMARYYAQRSGVGLIVTEGTVVSASASGTVDCPGIWSEEQVAAWQPVTAAAHDQGAAIFTQLWHVGRVSHELVQPNGAQPVSASAKQAQGAMAYVRHPDGTHGFVPASVPHALTIDEIAGVVEDFAIAAENAIKAGFDGVEIHGANGYLVEQFINATVNDRDDIYGGSIENRIRFALEIVDACVARIGADRVGIRLTPFGRVSGMAGYEGEGETYLVLARALSSRGLAYVHLMDQNVGGTWTLPEGYLAQFRAAWNGPLILAGGLDLEKANALLEAGLIDIAAFGVPLIGNPDLIARLRNGWPLATPDRATFYGSGYEGYTDYPTYTPVSA</sequence>
<dbReference type="OrthoDB" id="9784632at2"/>
<dbReference type="RefSeq" id="WP_013385433.1">
    <property type="nucleotide sequence ID" value="NC_017384.1"/>
</dbReference>
<dbReference type="PATRIC" id="fig|759362.5.peg.2295"/>
<dbReference type="InterPro" id="IPR001155">
    <property type="entry name" value="OxRdtase_FMN_N"/>
</dbReference>
<dbReference type="eggNOG" id="COG1902">
    <property type="taxonomic scope" value="Bacteria"/>
</dbReference>
<comment type="similarity">
    <text evidence="2">Belongs to the NADH:flavin oxidoreductase/NADH oxidase family.</text>
</comment>
<dbReference type="CDD" id="cd02933">
    <property type="entry name" value="OYE_like_FMN"/>
    <property type="match status" value="1"/>
</dbReference>
<keyword evidence="6" id="KW-1185">Reference proteome</keyword>
<dbReference type="EMBL" id="CP002018">
    <property type="protein sequence ID" value="AEM42048.1"/>
    <property type="molecule type" value="Genomic_DNA"/>
</dbReference>
<protein>
    <submittedName>
        <fullName evidence="5">NADH:flavin oxidoreductase / NADH oxidase family protein</fullName>
    </submittedName>
</protein>
<comment type="cofactor">
    <cofactor evidence="1">
        <name>FMN</name>
        <dbReference type="ChEBI" id="CHEBI:58210"/>
    </cofactor>
</comment>
<dbReference type="GO" id="GO:0016628">
    <property type="term" value="F:oxidoreductase activity, acting on the CH-CH group of donors, NAD or NADP as acceptor"/>
    <property type="evidence" value="ECO:0007669"/>
    <property type="project" value="UniProtKB-ARBA"/>
</dbReference>
<dbReference type="Gene3D" id="3.20.20.70">
    <property type="entry name" value="Aldolase class I"/>
    <property type="match status" value="1"/>
</dbReference>
<reference evidence="5 6" key="1">
    <citation type="journal article" date="2011" name="J. Bacteriol.">
        <title>Complete genome sequence of the industrial strain Ketogulonicigenium vulgare WSH-001.</title>
        <authorList>
            <person name="Liu L."/>
            <person name="Li Y."/>
            <person name="Zhang J."/>
            <person name="Zhou Z."/>
            <person name="Liu J."/>
            <person name="Li X."/>
            <person name="Zhou J."/>
            <person name="Du G."/>
            <person name="Wang L."/>
            <person name="Chen J."/>
        </authorList>
    </citation>
    <scope>NUCLEOTIDE SEQUENCE [LARGE SCALE GENOMIC DNA]</scope>
    <source>
        <strain evidence="5 6">WSH-001</strain>
    </source>
</reference>
<evidence type="ECO:0000313" key="6">
    <source>
        <dbReference type="Proteomes" id="UP000000692"/>
    </source>
</evidence>
<dbReference type="Proteomes" id="UP000000692">
    <property type="component" value="Chromosome"/>
</dbReference>
<dbReference type="PANTHER" id="PTHR22893:SF91">
    <property type="entry name" value="NADPH DEHYDROGENASE 2-RELATED"/>
    <property type="match status" value="1"/>
</dbReference>
<dbReference type="KEGG" id="kvl:KVU_2209"/>
<dbReference type="Pfam" id="PF00724">
    <property type="entry name" value="Oxidored_FMN"/>
    <property type="match status" value="1"/>
</dbReference>
<evidence type="ECO:0000259" key="4">
    <source>
        <dbReference type="Pfam" id="PF00724"/>
    </source>
</evidence>
<accession>F9Y651</accession>
<organism evidence="5 6">
    <name type="scientific">Ketogulonicigenium vulgare (strain WSH-001)</name>
    <dbReference type="NCBI Taxonomy" id="759362"/>
    <lineage>
        <taxon>Bacteria</taxon>
        <taxon>Pseudomonadati</taxon>
        <taxon>Pseudomonadota</taxon>
        <taxon>Alphaproteobacteria</taxon>
        <taxon>Rhodobacterales</taxon>
        <taxon>Roseobacteraceae</taxon>
        <taxon>Ketogulonicigenium</taxon>
    </lineage>
</organism>
<dbReference type="InterPro" id="IPR013785">
    <property type="entry name" value="Aldolase_TIM"/>
</dbReference>
<dbReference type="GO" id="GO:0005829">
    <property type="term" value="C:cytosol"/>
    <property type="evidence" value="ECO:0007669"/>
    <property type="project" value="UniProtKB-ARBA"/>
</dbReference>
<dbReference type="PANTHER" id="PTHR22893">
    <property type="entry name" value="NADH OXIDOREDUCTASE-RELATED"/>
    <property type="match status" value="1"/>
</dbReference>